<evidence type="ECO:0000313" key="4">
    <source>
        <dbReference type="Proteomes" id="UP000225433"/>
    </source>
</evidence>
<accession>A0A2G0QAP4</accession>
<dbReference type="AlphaFoldDB" id="A0A2G0QAP4"/>
<gene>
    <name evidence="1" type="ORF">A9255_09265</name>
    <name evidence="2" type="ORF">Xhom_01772</name>
</gene>
<dbReference type="Proteomes" id="UP000225433">
    <property type="component" value="Unassembled WGS sequence"/>
</dbReference>
<evidence type="ECO:0000313" key="1">
    <source>
        <dbReference type="EMBL" id="AOM40765.1"/>
    </source>
</evidence>
<keyword evidence="3" id="KW-1185">Reference proteome</keyword>
<organism evidence="2 4">
    <name type="scientific">Xenorhabdus hominickii</name>
    <dbReference type="NCBI Taxonomy" id="351679"/>
    <lineage>
        <taxon>Bacteria</taxon>
        <taxon>Pseudomonadati</taxon>
        <taxon>Pseudomonadota</taxon>
        <taxon>Gammaproteobacteria</taxon>
        <taxon>Enterobacterales</taxon>
        <taxon>Morganellaceae</taxon>
        <taxon>Xenorhabdus</taxon>
    </lineage>
</organism>
<protein>
    <submittedName>
        <fullName evidence="2">Uncharacterized protein</fullName>
    </submittedName>
</protein>
<reference evidence="1 3" key="1">
    <citation type="submission" date="2016-06" db="EMBL/GenBank/DDBJ databases">
        <title>Bacterial characters and pathogenicity of Xenorhabdus hominickii from an entomopathogenic nematode, Steinernema monticolum.</title>
        <authorList>
            <person name="Park Y."/>
            <person name="Kim Y."/>
        </authorList>
    </citation>
    <scope>NUCLEOTIDE SEQUENCE [LARGE SCALE GENOMIC DNA]</scope>
    <source>
        <strain evidence="1 3">ANU1</strain>
    </source>
</reference>
<dbReference type="RefSeq" id="WP_069316464.1">
    <property type="nucleotide sequence ID" value="NZ_CAWNQJ010000046.1"/>
</dbReference>
<dbReference type="KEGG" id="xho:A9255_09265"/>
<dbReference type="Proteomes" id="UP000094600">
    <property type="component" value="Chromosome"/>
</dbReference>
<proteinExistence type="predicted"/>
<name>A0A2G0QAP4_XENHO</name>
<dbReference type="EMBL" id="CP016176">
    <property type="protein sequence ID" value="AOM40765.1"/>
    <property type="molecule type" value="Genomic_DNA"/>
</dbReference>
<evidence type="ECO:0000313" key="2">
    <source>
        <dbReference type="EMBL" id="PHM56286.1"/>
    </source>
</evidence>
<dbReference type="EMBL" id="NJAI01000002">
    <property type="protein sequence ID" value="PHM56286.1"/>
    <property type="molecule type" value="Genomic_DNA"/>
</dbReference>
<sequence>MNNIKKYESLSWTGLSKLKIKLRQAGNNAEIFANGRNRIIVDIRIQPTDINGKSVSVPRDILLQNTWLIDYNSGDKLTKKANENQNFEWAYTEEPNEFITTPGISSSVQTQAEVAGGSTEEIVTFYVYCSPSEVTQVKQIAVLVQTPDKEYSTMYGEPFDSYVQLKAIGEIAYKYPHIKKEQGHIMNQNSITYHNNSSWEQANIYLSLDINDLYGKRVIKKLETEGGVVDNVHQLYHDDNGYRYYFAHFLWSLGKETAISIGNTEWFGLPITFPIDIKIRQKVGSLCFSILTVGDPSFPHLQDTWYRAFYFTLYDQYGNKGRFGLIPNNDNNTKKTDVDFAEA</sequence>
<dbReference type="OrthoDB" id="4021146at2"/>
<reference evidence="2 4" key="2">
    <citation type="journal article" date="2017" name="Nat. Microbiol.">
        <title>Natural product diversity associated with the nematode symbionts Photorhabdus and Xenorhabdus.</title>
        <authorList>
            <person name="Tobias N.J."/>
            <person name="Wolff H."/>
            <person name="Djahanschiri B."/>
            <person name="Grundmann F."/>
            <person name="Kronenwerth M."/>
            <person name="Shi Y.M."/>
            <person name="Simonyi S."/>
            <person name="Grun P."/>
            <person name="Shapiro-Ilan D."/>
            <person name="Pidot S.J."/>
            <person name="Stinear T.P."/>
            <person name="Ebersberger I."/>
            <person name="Bode H.B."/>
        </authorList>
    </citation>
    <scope>NUCLEOTIDE SEQUENCE [LARGE SCALE GENOMIC DNA]</scope>
    <source>
        <strain evidence="2 4">DSM 17903</strain>
    </source>
</reference>
<evidence type="ECO:0000313" key="3">
    <source>
        <dbReference type="Proteomes" id="UP000094600"/>
    </source>
</evidence>